<accession>A0A1T3MGU2</accession>
<protein>
    <submittedName>
        <fullName evidence="1">Uncharacterized protein</fullName>
    </submittedName>
</protein>
<name>A0A1T3MGU2_9FLAO</name>
<gene>
    <name evidence="1" type="ORF">BAZ10_05280</name>
</gene>
<dbReference type="AlphaFoldDB" id="A0A1T3MGU2"/>
<evidence type="ECO:0000313" key="1">
    <source>
        <dbReference type="EMBL" id="OPC63500.1"/>
    </source>
</evidence>
<reference evidence="1 2" key="1">
    <citation type="submission" date="2016-06" db="EMBL/GenBank/DDBJ databases">
        <title>Revisiting the taxonomy of the Elizabethkingia Genus based on Whole-Genome Sequencing, Optical Mapping, and MALDI-TOF.</title>
        <authorList>
            <person name="Nicholson A.C."/>
        </authorList>
    </citation>
    <scope>NUCLEOTIDE SEQUENCE [LARGE SCALE GENOMIC DNA]</scope>
    <source>
        <strain evidence="1 2">G4070</strain>
    </source>
</reference>
<comment type="caution">
    <text evidence="1">The sequence shown here is derived from an EMBL/GenBank/DDBJ whole genome shotgun (WGS) entry which is preliminary data.</text>
</comment>
<organism evidence="1 2">
    <name type="scientific">Elizabethkingia occulta</name>
    <dbReference type="NCBI Taxonomy" id="1867263"/>
    <lineage>
        <taxon>Bacteria</taxon>
        <taxon>Pseudomonadati</taxon>
        <taxon>Bacteroidota</taxon>
        <taxon>Flavobacteriia</taxon>
        <taxon>Flavobacteriales</taxon>
        <taxon>Weeksellaceae</taxon>
        <taxon>Elizabethkingia</taxon>
    </lineage>
</organism>
<dbReference type="EMBL" id="MAHX01000016">
    <property type="protein sequence ID" value="OPC63500.1"/>
    <property type="molecule type" value="Genomic_DNA"/>
</dbReference>
<sequence>MKVFLILSLSILFLQCKKEEKLSDGITFQFDKSIMMTFQAFDEGYGEIGGKILYIGVKPSKIPVKYYFSGIAPPPAPPYAKQDYKPTRKSLQRDSLIEKYFKGHLDFDMDYKNTKYDSLNNKNFIVEARYKDTIPQYAIPLEENIIKSYYSFPVIIKNISTRDLRLNDYAMSITYEVLNYNKKWQIIFNYDTTESCCFCGETGPGFLFKREAYMIMSIPYLHGNFKTKMRIRFGYAISNEFDTSVDPEIFKKQHEAIFIK</sequence>
<evidence type="ECO:0000313" key="2">
    <source>
        <dbReference type="Proteomes" id="UP000190813"/>
    </source>
</evidence>
<keyword evidence="2" id="KW-1185">Reference proteome</keyword>
<dbReference type="RefSeq" id="WP_078772144.1">
    <property type="nucleotide sequence ID" value="NZ_CBCSBR010000001.1"/>
</dbReference>
<proteinExistence type="predicted"/>
<dbReference type="Proteomes" id="UP000190813">
    <property type="component" value="Unassembled WGS sequence"/>
</dbReference>